<dbReference type="Proteomes" id="UP000010556">
    <property type="component" value="Unassembled WGS sequence"/>
</dbReference>
<evidence type="ECO:0000256" key="1">
    <source>
        <dbReference type="SAM" id="Phobius"/>
    </source>
</evidence>
<accession>L5MCK9</accession>
<sequence length="173" mass="18426">MLGTKPAIQACTLTWNRTMTSWFIGKVHSSGPAWCSYLLPTPAPLTPAASTGVAACSHCRHLALAPIARCCQWGEVEKPSGADRGSSRCLHLLTVPASLAPTADTSPSCSTLSAGANGASAISVWEHQQQQQRQLHKKPFLVEIPLFNLKMIFAYAIMVLFSPVALTVIGPDS</sequence>
<proteinExistence type="predicted"/>
<organism evidence="2 3">
    <name type="scientific">Myotis davidii</name>
    <name type="common">David's myotis</name>
    <dbReference type="NCBI Taxonomy" id="225400"/>
    <lineage>
        <taxon>Eukaryota</taxon>
        <taxon>Metazoa</taxon>
        <taxon>Chordata</taxon>
        <taxon>Craniata</taxon>
        <taxon>Vertebrata</taxon>
        <taxon>Euteleostomi</taxon>
        <taxon>Mammalia</taxon>
        <taxon>Eutheria</taxon>
        <taxon>Laurasiatheria</taxon>
        <taxon>Chiroptera</taxon>
        <taxon>Yangochiroptera</taxon>
        <taxon>Vespertilionidae</taxon>
        <taxon>Myotis</taxon>
    </lineage>
</organism>
<reference evidence="3" key="1">
    <citation type="journal article" date="2013" name="Science">
        <title>Comparative analysis of bat genomes provides insight into the evolution of flight and immunity.</title>
        <authorList>
            <person name="Zhang G."/>
            <person name="Cowled C."/>
            <person name="Shi Z."/>
            <person name="Huang Z."/>
            <person name="Bishop-Lilly K.A."/>
            <person name="Fang X."/>
            <person name="Wynne J.W."/>
            <person name="Xiong Z."/>
            <person name="Baker M.L."/>
            <person name="Zhao W."/>
            <person name="Tachedjian M."/>
            <person name="Zhu Y."/>
            <person name="Zhou P."/>
            <person name="Jiang X."/>
            <person name="Ng J."/>
            <person name="Yang L."/>
            <person name="Wu L."/>
            <person name="Xiao J."/>
            <person name="Feng Y."/>
            <person name="Chen Y."/>
            <person name="Sun X."/>
            <person name="Zhang Y."/>
            <person name="Marsh G.A."/>
            <person name="Crameri G."/>
            <person name="Broder C.C."/>
            <person name="Frey K.G."/>
            <person name="Wang L.F."/>
            <person name="Wang J."/>
        </authorList>
    </citation>
    <scope>NUCLEOTIDE SEQUENCE [LARGE SCALE GENOMIC DNA]</scope>
</reference>
<keyword evidence="1" id="KW-1133">Transmembrane helix</keyword>
<protein>
    <submittedName>
        <fullName evidence="2">Uncharacterized protein</fullName>
    </submittedName>
</protein>
<evidence type="ECO:0000313" key="3">
    <source>
        <dbReference type="Proteomes" id="UP000010556"/>
    </source>
</evidence>
<dbReference type="EMBL" id="KB101600">
    <property type="protein sequence ID" value="ELK36364.1"/>
    <property type="molecule type" value="Genomic_DNA"/>
</dbReference>
<keyword evidence="1" id="KW-0812">Transmembrane</keyword>
<keyword evidence="1" id="KW-0472">Membrane</keyword>
<evidence type="ECO:0000313" key="2">
    <source>
        <dbReference type="EMBL" id="ELK36364.1"/>
    </source>
</evidence>
<gene>
    <name evidence="2" type="ORF">MDA_GLEAN10022492</name>
</gene>
<name>L5MCK9_MYODS</name>
<dbReference type="AlphaFoldDB" id="L5MCK9"/>
<keyword evidence="3" id="KW-1185">Reference proteome</keyword>
<feature type="transmembrane region" description="Helical" evidence="1">
    <location>
        <begin position="152"/>
        <end position="170"/>
    </location>
</feature>